<gene>
    <name evidence="1" type="ORF">POJ06DRAFT_291297</name>
</gene>
<dbReference type="AlphaFoldDB" id="A0AAD7QRY2"/>
<name>A0AAD7QRY2_9ASCO</name>
<dbReference type="GeneID" id="80885531"/>
<organism evidence="1 2">
    <name type="scientific">Lipomyces tetrasporus</name>
    <dbReference type="NCBI Taxonomy" id="54092"/>
    <lineage>
        <taxon>Eukaryota</taxon>
        <taxon>Fungi</taxon>
        <taxon>Dikarya</taxon>
        <taxon>Ascomycota</taxon>
        <taxon>Saccharomycotina</taxon>
        <taxon>Lipomycetes</taxon>
        <taxon>Lipomycetales</taxon>
        <taxon>Lipomycetaceae</taxon>
        <taxon>Lipomyces</taxon>
    </lineage>
</organism>
<evidence type="ECO:0000313" key="2">
    <source>
        <dbReference type="Proteomes" id="UP001217417"/>
    </source>
</evidence>
<dbReference type="Proteomes" id="UP001217417">
    <property type="component" value="Unassembled WGS sequence"/>
</dbReference>
<accession>A0AAD7QRY2</accession>
<sequence>MGKGSSRSSKPTLSYQPAFTPNQKQHVNIYSSAMERVKRGVKIEIISMLRKAHLPQLTALFSAAVNIYNGSYFSRNVSQYNNTVSAAWRAKRHPASFLGCRPIRTRLPSHSTILQTTRTAFEGPALNDKALNTLNTLRQGDRPFSELTFHLEAGGHEWDDDVKKGYILAAVNESLRDKLISIEEKPTYEGHCLQIPFFAYS</sequence>
<dbReference type="EMBL" id="JARPMG010000006">
    <property type="protein sequence ID" value="KAJ8100156.1"/>
    <property type="molecule type" value="Genomic_DNA"/>
</dbReference>
<proteinExistence type="predicted"/>
<comment type="caution">
    <text evidence="1">The sequence shown here is derived from an EMBL/GenBank/DDBJ whole genome shotgun (WGS) entry which is preliminary data.</text>
</comment>
<keyword evidence="2" id="KW-1185">Reference proteome</keyword>
<dbReference type="RefSeq" id="XP_056043606.1">
    <property type="nucleotide sequence ID" value="XM_056190365.1"/>
</dbReference>
<evidence type="ECO:0000313" key="1">
    <source>
        <dbReference type="EMBL" id="KAJ8100156.1"/>
    </source>
</evidence>
<protein>
    <submittedName>
        <fullName evidence="1">Uncharacterized protein</fullName>
    </submittedName>
</protein>
<reference evidence="1" key="1">
    <citation type="submission" date="2023-03" db="EMBL/GenBank/DDBJ databases">
        <title>Near-Complete genome sequence of Lipomyces tetrasporous NRRL Y-64009, an oleaginous yeast capable of growing on lignocellulosic hydrolysates.</title>
        <authorList>
            <consortium name="Lawrence Berkeley National Laboratory"/>
            <person name="Jagtap S.S."/>
            <person name="Liu J.-J."/>
            <person name="Walukiewicz H.E."/>
            <person name="Pangilinan J."/>
            <person name="Lipzen A."/>
            <person name="Ahrendt S."/>
            <person name="Koriabine M."/>
            <person name="Cobaugh K."/>
            <person name="Salamov A."/>
            <person name="Yoshinaga Y."/>
            <person name="Ng V."/>
            <person name="Daum C."/>
            <person name="Grigoriev I.V."/>
            <person name="Slininger P.J."/>
            <person name="Dien B.S."/>
            <person name="Jin Y.-S."/>
            <person name="Rao C.V."/>
        </authorList>
    </citation>
    <scope>NUCLEOTIDE SEQUENCE</scope>
    <source>
        <strain evidence="1">NRRL Y-64009</strain>
    </source>
</reference>